<sequence>MSAWTGIEDGQPIPTKVWLSRSKAVAGNGSKSKQTNSIWMPLRKCDCISLNEAPDAGKVHVEGGRATADKEAMALRYNFYNSPTREMCYATWFLLDEKMKDTSRSSDGKQKILPQPLSPDDCEIVEALYQKIAKLRAKSTPITDQIMNETQSLLKSDSKYKVALTRRGDSFRIVKRPASSFSIFSGDVCLQRGYGPYTVEGEEEELSLGPVGHLIFVVHGIGEAMWSRPDVPVPSMIEEMDKARFEIHKLQVREWKEACKATEDQKKVPLPPPPHRIELLPIQWYDRIHSSSTSLMKSLGAVTITSIPALRAIANDVVFDVLMYQTPSFCKEVLNCVTTQINDLFVGFQTVHKNFTKEGGRCSIIGHSLGSIIVWDLLSVLKMKQMKGSKADNNGRSLGTPISIDTLCGNAAVATDESPEEYSWGPILQSPMEETISFQPEFTMFLGSPIGIFLTLRGAHASFDALRGEKPGEISSPFTLPTKNVYNIFHPSDPVAYRIEPLLLPEEFGNAVPAAAILDSSGLRFHVKAKQMQENVINQIKVGTKTFGNIFSKVSDVVSTGNLKDLESVVPQKKEVNCPDSLSFALGGASNPRVDYCLQLGLVDNEYLSALTAHTSYFTNGDILQFIVNKSMANREWKDVDLQDLT</sequence>
<feature type="domain" description="DDHD" evidence="1">
    <location>
        <begin position="436"/>
        <end position="633"/>
    </location>
</feature>
<protein>
    <recommendedName>
        <fullName evidence="1">DDHD domain-containing protein</fullName>
    </recommendedName>
</protein>
<evidence type="ECO:0000259" key="1">
    <source>
        <dbReference type="PROSITE" id="PS51043"/>
    </source>
</evidence>
<organism evidence="2">
    <name type="scientific">Leptocylindrus danicus</name>
    <dbReference type="NCBI Taxonomy" id="163516"/>
    <lineage>
        <taxon>Eukaryota</taxon>
        <taxon>Sar</taxon>
        <taxon>Stramenopiles</taxon>
        <taxon>Ochrophyta</taxon>
        <taxon>Bacillariophyta</taxon>
        <taxon>Coscinodiscophyceae</taxon>
        <taxon>Chaetocerotophycidae</taxon>
        <taxon>Leptocylindrales</taxon>
        <taxon>Leptocylindraceae</taxon>
        <taxon>Leptocylindrus</taxon>
    </lineage>
</organism>
<dbReference type="GO" id="GO:0046872">
    <property type="term" value="F:metal ion binding"/>
    <property type="evidence" value="ECO:0007669"/>
    <property type="project" value="InterPro"/>
</dbReference>
<dbReference type="InterPro" id="IPR058055">
    <property type="entry name" value="PA-PLA1"/>
</dbReference>
<dbReference type="EMBL" id="HBGY01026424">
    <property type="protein sequence ID" value="CAD9599984.1"/>
    <property type="molecule type" value="Transcribed_RNA"/>
</dbReference>
<dbReference type="SMART" id="SM01127">
    <property type="entry name" value="DDHD"/>
    <property type="match status" value="1"/>
</dbReference>
<gene>
    <name evidence="2" type="ORF">LDAN0321_LOCUS16349</name>
</gene>
<dbReference type="GO" id="GO:0004620">
    <property type="term" value="F:phospholipase activity"/>
    <property type="evidence" value="ECO:0007669"/>
    <property type="project" value="TreeGrafter"/>
</dbReference>
<dbReference type="AlphaFoldDB" id="A0A7S2L9M1"/>
<dbReference type="PANTHER" id="PTHR23509:SF10">
    <property type="entry name" value="LD21067P"/>
    <property type="match status" value="1"/>
</dbReference>
<dbReference type="PANTHER" id="PTHR23509">
    <property type="entry name" value="PA-PL1 PHOSPHOLIPASE FAMILY"/>
    <property type="match status" value="1"/>
</dbReference>
<evidence type="ECO:0000313" key="2">
    <source>
        <dbReference type="EMBL" id="CAD9599984.1"/>
    </source>
</evidence>
<reference evidence="2" key="1">
    <citation type="submission" date="2021-01" db="EMBL/GenBank/DDBJ databases">
        <authorList>
            <person name="Corre E."/>
            <person name="Pelletier E."/>
            <person name="Niang G."/>
            <person name="Scheremetjew M."/>
            <person name="Finn R."/>
            <person name="Kale V."/>
            <person name="Holt S."/>
            <person name="Cochrane G."/>
            <person name="Meng A."/>
            <person name="Brown T."/>
            <person name="Cohen L."/>
        </authorList>
    </citation>
    <scope>NUCLEOTIDE SEQUENCE</scope>
    <source>
        <strain evidence="2">B650</strain>
    </source>
</reference>
<dbReference type="PROSITE" id="PS51043">
    <property type="entry name" value="DDHD"/>
    <property type="match status" value="1"/>
</dbReference>
<proteinExistence type="predicted"/>
<accession>A0A7S2L9M1</accession>
<name>A0A7S2L9M1_9STRA</name>
<dbReference type="GO" id="GO:0005737">
    <property type="term" value="C:cytoplasm"/>
    <property type="evidence" value="ECO:0007669"/>
    <property type="project" value="TreeGrafter"/>
</dbReference>
<dbReference type="InterPro" id="IPR004177">
    <property type="entry name" value="DDHD_dom"/>
</dbReference>
<dbReference type="Pfam" id="PF02862">
    <property type="entry name" value="DDHD"/>
    <property type="match status" value="2"/>
</dbReference>